<evidence type="ECO:0000313" key="2">
    <source>
        <dbReference type="Proteomes" id="UP001286313"/>
    </source>
</evidence>
<dbReference type="Proteomes" id="UP001286313">
    <property type="component" value="Unassembled WGS sequence"/>
</dbReference>
<reference evidence="1" key="1">
    <citation type="submission" date="2023-10" db="EMBL/GenBank/DDBJ databases">
        <title>Genome assemblies of two species of porcelain crab, Petrolisthes cinctipes and Petrolisthes manimaculis (Anomura: Porcellanidae).</title>
        <authorList>
            <person name="Angst P."/>
        </authorList>
    </citation>
    <scope>NUCLEOTIDE SEQUENCE</scope>
    <source>
        <strain evidence="1">PB745_01</strain>
        <tissue evidence="1">Gill</tissue>
    </source>
</reference>
<organism evidence="1 2">
    <name type="scientific">Petrolisthes cinctipes</name>
    <name type="common">Flat porcelain crab</name>
    <dbReference type="NCBI Taxonomy" id="88211"/>
    <lineage>
        <taxon>Eukaryota</taxon>
        <taxon>Metazoa</taxon>
        <taxon>Ecdysozoa</taxon>
        <taxon>Arthropoda</taxon>
        <taxon>Crustacea</taxon>
        <taxon>Multicrustacea</taxon>
        <taxon>Malacostraca</taxon>
        <taxon>Eumalacostraca</taxon>
        <taxon>Eucarida</taxon>
        <taxon>Decapoda</taxon>
        <taxon>Pleocyemata</taxon>
        <taxon>Anomura</taxon>
        <taxon>Galatheoidea</taxon>
        <taxon>Porcellanidae</taxon>
        <taxon>Petrolisthes</taxon>
    </lineage>
</organism>
<dbReference type="AlphaFoldDB" id="A0AAE1GDN0"/>
<name>A0AAE1GDN0_PETCI</name>
<comment type="caution">
    <text evidence="1">The sequence shown here is derived from an EMBL/GenBank/DDBJ whole genome shotgun (WGS) entry which is preliminary data.</text>
</comment>
<proteinExistence type="predicted"/>
<keyword evidence="2" id="KW-1185">Reference proteome</keyword>
<accession>A0AAE1GDN0</accession>
<dbReference type="EMBL" id="JAWQEG010000453">
    <property type="protein sequence ID" value="KAK3889955.1"/>
    <property type="molecule type" value="Genomic_DNA"/>
</dbReference>
<evidence type="ECO:0000313" key="1">
    <source>
        <dbReference type="EMBL" id="KAK3889955.1"/>
    </source>
</evidence>
<sequence length="109" mass="12031">MAPAVLKQAVIRALLTEIFASVTPSLPTLSPGARYGGLKAVITAAHENTTIQNIKELENVQLDGRRPSALLRHMQRLNQAAVKPLPDSILKTRHTKLMLPQFQLHLITH</sequence>
<protein>
    <submittedName>
        <fullName evidence="1">Uncharacterized protein</fullName>
    </submittedName>
</protein>
<gene>
    <name evidence="1" type="ORF">Pcinc_006107</name>
</gene>